<protein>
    <submittedName>
        <fullName evidence="2">Pyruvate/Phosphoenolpyruvate kinase-like domain</fullName>
    </submittedName>
</protein>
<dbReference type="Gene3D" id="3.20.20.60">
    <property type="entry name" value="Phosphoenolpyruvate-binding domains"/>
    <property type="match status" value="1"/>
</dbReference>
<dbReference type="KEGG" id="ota:OT_ostta01g05155"/>
<dbReference type="GO" id="GO:0016301">
    <property type="term" value="F:kinase activity"/>
    <property type="evidence" value="ECO:0007669"/>
    <property type="project" value="UniProtKB-KW"/>
</dbReference>
<dbReference type="OrthoDB" id="1923844at2759"/>
<evidence type="ECO:0000313" key="2">
    <source>
        <dbReference type="EMBL" id="CEF96835.1"/>
    </source>
</evidence>
<dbReference type="InterPro" id="IPR015813">
    <property type="entry name" value="Pyrv/PenolPyrv_kinase-like_dom"/>
</dbReference>
<dbReference type="EMBL" id="CAID01000001">
    <property type="protein sequence ID" value="CEF96835.1"/>
    <property type="molecule type" value="Genomic_DNA"/>
</dbReference>
<dbReference type="InterPro" id="IPR039556">
    <property type="entry name" value="ICL/PEPM"/>
</dbReference>
<dbReference type="Pfam" id="PF13714">
    <property type="entry name" value="PEP_mutase"/>
    <property type="match status" value="1"/>
</dbReference>
<dbReference type="PANTHER" id="PTHR42905">
    <property type="entry name" value="PHOSPHOENOLPYRUVATE CARBOXYLASE"/>
    <property type="match status" value="1"/>
</dbReference>
<accession>A0A090LY77</accession>
<feature type="region of interest" description="Disordered" evidence="1">
    <location>
        <begin position="1"/>
        <end position="41"/>
    </location>
</feature>
<organism evidence="2 3">
    <name type="scientific">Ostreococcus tauri</name>
    <name type="common">Marine green alga</name>
    <dbReference type="NCBI Taxonomy" id="70448"/>
    <lineage>
        <taxon>Eukaryota</taxon>
        <taxon>Viridiplantae</taxon>
        <taxon>Chlorophyta</taxon>
        <taxon>Mamiellophyceae</taxon>
        <taxon>Mamiellales</taxon>
        <taxon>Bathycoccaceae</taxon>
        <taxon>Ostreococcus</taxon>
    </lineage>
</organism>
<name>A0A090LY77_OSTTA</name>
<dbReference type="RefSeq" id="XP_003074565.2">
    <property type="nucleotide sequence ID" value="XM_003074518.2"/>
</dbReference>
<comment type="caution">
    <text evidence="2">The sequence shown here is derived from an EMBL/GenBank/DDBJ whole genome shotgun (WGS) entry which is preliminary data.</text>
</comment>
<dbReference type="InterPro" id="IPR040442">
    <property type="entry name" value="Pyrv_kinase-like_dom_sf"/>
</dbReference>
<dbReference type="AlphaFoldDB" id="A0A090LY77"/>
<dbReference type="FunCoup" id="A0A090LY77">
    <property type="interactions" value="202"/>
</dbReference>
<gene>
    <name evidence="2" type="ORF">OT_ostta01g05155</name>
</gene>
<dbReference type="Proteomes" id="UP000009170">
    <property type="component" value="Unassembled WGS sequence"/>
</dbReference>
<sequence length="348" mass="37312">MTSSMRAGAADSFEPNSEKPHNPARRRAPMSTMTHMHAPRASRVRCRTAAASDGRIVAPQTKVLRDLLASPTIIQAPCAHDALSARLIERAGFSAAFMSGFCVSASRLALPDTGLISYGEMVDVGRTCNDATSVSFPIIGDGDDGYGNPMSVKRTVRGYAKAGFAGILIEDQVAPKACGHTKNRRVVSREDAVTRVRAACDARDESGSGIVLFARSDSRSAIDLDEALWRAAAFADAGADALFIDALRSKEEMRAFCKVAPGVPKMANMLEGGGSTPICTPQELEDMGFSIVAYPLSLLAVSVKAMERALDEIKREGYPSDESLPTFVELQSSVGFPEYYADDERYKA</sequence>
<dbReference type="GeneID" id="9836355"/>
<evidence type="ECO:0000313" key="3">
    <source>
        <dbReference type="Proteomes" id="UP000009170"/>
    </source>
</evidence>
<dbReference type="STRING" id="70448.A0A090LY77"/>
<dbReference type="InParanoid" id="A0A090LY77"/>
<reference evidence="2 3" key="2">
    <citation type="journal article" date="2014" name="BMC Genomics">
        <title>An improved genome of the model marine alga Ostreococcus tauri unfolds by assessing Illumina de novo assemblies.</title>
        <authorList>
            <person name="Blanc-Mathieu R."/>
            <person name="Verhelst B."/>
            <person name="Derelle E."/>
            <person name="Rombauts S."/>
            <person name="Bouget F.Y."/>
            <person name="Carre I."/>
            <person name="Chateau A."/>
            <person name="Eyre-Walker A."/>
            <person name="Grimsley N."/>
            <person name="Moreau H."/>
            <person name="Piegu B."/>
            <person name="Rivals E."/>
            <person name="Schackwitz W."/>
            <person name="Van de Peer Y."/>
            <person name="Piganeau G."/>
        </authorList>
    </citation>
    <scope>NUCLEOTIDE SEQUENCE [LARGE SCALE GENOMIC DNA]</scope>
    <source>
        <strain evidence="3">OTTH 0595 / CCAP 157/2 / RCC745</strain>
    </source>
</reference>
<keyword evidence="3" id="KW-1185">Reference proteome</keyword>
<dbReference type="PANTHER" id="PTHR42905:SF2">
    <property type="entry name" value="PHOSPHOENOLPYRUVATE CARBOXYLASE FAMILY PROTEIN"/>
    <property type="match status" value="1"/>
</dbReference>
<reference evidence="3" key="1">
    <citation type="journal article" date="2006" name="Proc. Natl. Acad. Sci. U.S.A.">
        <title>Genome analysis of the smallest free-living eukaryote Ostreococcus tauri unveils many unique features.</title>
        <authorList>
            <person name="Derelle E."/>
            <person name="Ferraz C."/>
            <person name="Rombauts S."/>
            <person name="Rouze P."/>
            <person name="Worden A.Z."/>
            <person name="Robbens S."/>
            <person name="Partensky F."/>
            <person name="Degroeve S."/>
            <person name="Echeynie S."/>
            <person name="Cooke R."/>
            <person name="Saeys Y."/>
            <person name="Wuyts J."/>
            <person name="Jabbari K."/>
            <person name="Bowler C."/>
            <person name="Panaud O."/>
            <person name="Piegu B."/>
            <person name="Ball S.G."/>
            <person name="Ral J.-P."/>
            <person name="Bouget F.-Y."/>
            <person name="Piganeau G."/>
            <person name="De Baets B."/>
            <person name="Picard A."/>
            <person name="Delseny M."/>
            <person name="Demaille J."/>
            <person name="Van de Peer Y."/>
            <person name="Moreau H."/>
        </authorList>
    </citation>
    <scope>NUCLEOTIDE SEQUENCE [LARGE SCALE GENOMIC DNA]</scope>
    <source>
        <strain evidence="3">OTTH 0595 / CCAP 157/2 / RCC745</strain>
    </source>
</reference>
<dbReference type="SUPFAM" id="SSF51621">
    <property type="entry name" value="Phosphoenolpyruvate/pyruvate domain"/>
    <property type="match status" value="1"/>
</dbReference>
<dbReference type="CDD" id="cd00377">
    <property type="entry name" value="ICL_PEPM"/>
    <property type="match status" value="1"/>
</dbReference>
<proteinExistence type="predicted"/>
<evidence type="ECO:0000256" key="1">
    <source>
        <dbReference type="SAM" id="MobiDB-lite"/>
    </source>
</evidence>